<dbReference type="AlphaFoldDB" id="A0AA39GHP6"/>
<sequence length="188" mass="20616">MFSLKHCLVTLTIAASTVLAQDNLDLILYEDPDSCGGLSAICHDTTYNTCCYRPDRLWGSGQAQGGNGPGRAALFSFQNNLYCGIQITTTYVIPVCILTNLESSVGGIVAQRDTSSKRDMEAPKQHVEAELGFSSGTHHYIISNDKFKTLADPLPKDAVSREEYFKKHADKVVERADNLKTVEAKLIN</sequence>
<reference evidence="2" key="1">
    <citation type="submission" date="2022-10" db="EMBL/GenBank/DDBJ databases">
        <title>Determination and structural analysis of whole genome sequence of Sarocladium strictum F4-1.</title>
        <authorList>
            <person name="Hu L."/>
            <person name="Jiang Y."/>
        </authorList>
    </citation>
    <scope>NUCLEOTIDE SEQUENCE</scope>
    <source>
        <strain evidence="2">F4-1</strain>
    </source>
</reference>
<comment type="caution">
    <text evidence="2">The sequence shown here is derived from an EMBL/GenBank/DDBJ whole genome shotgun (WGS) entry which is preliminary data.</text>
</comment>
<evidence type="ECO:0000313" key="2">
    <source>
        <dbReference type="EMBL" id="KAK0387547.1"/>
    </source>
</evidence>
<evidence type="ECO:0000313" key="3">
    <source>
        <dbReference type="Proteomes" id="UP001175261"/>
    </source>
</evidence>
<organism evidence="2 3">
    <name type="scientific">Sarocladium strictum</name>
    <name type="common">Black bundle disease fungus</name>
    <name type="synonym">Acremonium strictum</name>
    <dbReference type="NCBI Taxonomy" id="5046"/>
    <lineage>
        <taxon>Eukaryota</taxon>
        <taxon>Fungi</taxon>
        <taxon>Dikarya</taxon>
        <taxon>Ascomycota</taxon>
        <taxon>Pezizomycotina</taxon>
        <taxon>Sordariomycetes</taxon>
        <taxon>Hypocreomycetidae</taxon>
        <taxon>Hypocreales</taxon>
        <taxon>Sarocladiaceae</taxon>
        <taxon>Sarocladium</taxon>
    </lineage>
</organism>
<proteinExistence type="predicted"/>
<gene>
    <name evidence="2" type="ORF">NLU13_3793</name>
</gene>
<keyword evidence="1" id="KW-0732">Signal</keyword>
<feature type="signal peptide" evidence="1">
    <location>
        <begin position="1"/>
        <end position="20"/>
    </location>
</feature>
<feature type="chain" id="PRO_5041311937" evidence="1">
    <location>
        <begin position="21"/>
        <end position="188"/>
    </location>
</feature>
<dbReference type="EMBL" id="JAPDFR010000003">
    <property type="protein sequence ID" value="KAK0387547.1"/>
    <property type="molecule type" value="Genomic_DNA"/>
</dbReference>
<name>A0AA39GHP6_SARSR</name>
<protein>
    <submittedName>
        <fullName evidence="2">Uncharacterized protein</fullName>
    </submittedName>
</protein>
<dbReference type="Proteomes" id="UP001175261">
    <property type="component" value="Unassembled WGS sequence"/>
</dbReference>
<accession>A0AA39GHP6</accession>
<keyword evidence="3" id="KW-1185">Reference proteome</keyword>
<evidence type="ECO:0000256" key="1">
    <source>
        <dbReference type="SAM" id="SignalP"/>
    </source>
</evidence>